<name>A0A518DRJ6_9BACT</name>
<dbReference type="Proteomes" id="UP000317648">
    <property type="component" value="Chromosome"/>
</dbReference>
<sequence length="114" mass="12516">MTDFDSNPYRSPGDAPSTPPETSLAKRLVAAWLLASLASFVFFVVFSLFKIAFYGLTASVTVAYAASWLPYYGLPFFSALAAALVARWTGMFFVRPGQAGGPALRRRQVARRRN</sequence>
<evidence type="ECO:0000256" key="2">
    <source>
        <dbReference type="SAM" id="Phobius"/>
    </source>
</evidence>
<proteinExistence type="predicted"/>
<keyword evidence="2" id="KW-0812">Transmembrane</keyword>
<gene>
    <name evidence="3" type="ORF">Pla8534_22520</name>
</gene>
<dbReference type="KEGG" id="lcre:Pla8534_22520"/>
<feature type="transmembrane region" description="Helical" evidence="2">
    <location>
        <begin position="68"/>
        <end position="86"/>
    </location>
</feature>
<dbReference type="EMBL" id="CP036433">
    <property type="protein sequence ID" value="QDU94461.1"/>
    <property type="molecule type" value="Genomic_DNA"/>
</dbReference>
<feature type="region of interest" description="Disordered" evidence="1">
    <location>
        <begin position="1"/>
        <end position="21"/>
    </location>
</feature>
<dbReference type="RefSeq" id="WP_145052896.1">
    <property type="nucleotide sequence ID" value="NZ_CP036433.1"/>
</dbReference>
<keyword evidence="2" id="KW-0472">Membrane</keyword>
<evidence type="ECO:0000313" key="3">
    <source>
        <dbReference type="EMBL" id="QDU94461.1"/>
    </source>
</evidence>
<organism evidence="3 4">
    <name type="scientific">Lignipirellula cremea</name>
    <dbReference type="NCBI Taxonomy" id="2528010"/>
    <lineage>
        <taxon>Bacteria</taxon>
        <taxon>Pseudomonadati</taxon>
        <taxon>Planctomycetota</taxon>
        <taxon>Planctomycetia</taxon>
        <taxon>Pirellulales</taxon>
        <taxon>Pirellulaceae</taxon>
        <taxon>Lignipirellula</taxon>
    </lineage>
</organism>
<reference evidence="3 4" key="1">
    <citation type="submission" date="2019-02" db="EMBL/GenBank/DDBJ databases">
        <title>Deep-cultivation of Planctomycetes and their phenomic and genomic characterization uncovers novel biology.</title>
        <authorList>
            <person name="Wiegand S."/>
            <person name="Jogler M."/>
            <person name="Boedeker C."/>
            <person name="Pinto D."/>
            <person name="Vollmers J."/>
            <person name="Rivas-Marin E."/>
            <person name="Kohn T."/>
            <person name="Peeters S.H."/>
            <person name="Heuer A."/>
            <person name="Rast P."/>
            <person name="Oberbeckmann S."/>
            <person name="Bunk B."/>
            <person name="Jeske O."/>
            <person name="Meyerdierks A."/>
            <person name="Storesund J.E."/>
            <person name="Kallscheuer N."/>
            <person name="Luecker S."/>
            <person name="Lage O.M."/>
            <person name="Pohl T."/>
            <person name="Merkel B.J."/>
            <person name="Hornburger P."/>
            <person name="Mueller R.-W."/>
            <person name="Bruemmer F."/>
            <person name="Labrenz M."/>
            <person name="Spormann A.M."/>
            <person name="Op den Camp H."/>
            <person name="Overmann J."/>
            <person name="Amann R."/>
            <person name="Jetten M.S.M."/>
            <person name="Mascher T."/>
            <person name="Medema M.H."/>
            <person name="Devos D.P."/>
            <person name="Kaster A.-K."/>
            <person name="Ovreas L."/>
            <person name="Rohde M."/>
            <person name="Galperin M.Y."/>
            <person name="Jogler C."/>
        </authorList>
    </citation>
    <scope>NUCLEOTIDE SEQUENCE [LARGE SCALE GENOMIC DNA]</scope>
    <source>
        <strain evidence="3 4">Pla85_3_4</strain>
    </source>
</reference>
<protein>
    <submittedName>
        <fullName evidence="3">Uncharacterized protein</fullName>
    </submittedName>
</protein>
<evidence type="ECO:0000256" key="1">
    <source>
        <dbReference type="SAM" id="MobiDB-lite"/>
    </source>
</evidence>
<feature type="transmembrane region" description="Helical" evidence="2">
    <location>
        <begin position="29"/>
        <end position="56"/>
    </location>
</feature>
<accession>A0A518DRJ6</accession>
<keyword evidence="2" id="KW-1133">Transmembrane helix</keyword>
<keyword evidence="4" id="KW-1185">Reference proteome</keyword>
<dbReference type="AlphaFoldDB" id="A0A518DRJ6"/>
<evidence type="ECO:0000313" key="4">
    <source>
        <dbReference type="Proteomes" id="UP000317648"/>
    </source>
</evidence>